<dbReference type="InterPro" id="IPR050113">
    <property type="entry name" value="Ub_conjugating_enzyme"/>
</dbReference>
<name>A0A177B8C6_9BILA</name>
<dbReference type="EMBL" id="LWCA01000153">
    <property type="protein sequence ID" value="OAF70390.1"/>
    <property type="molecule type" value="Genomic_DNA"/>
</dbReference>
<dbReference type="GO" id="GO:0005524">
    <property type="term" value="F:ATP binding"/>
    <property type="evidence" value="ECO:0007669"/>
    <property type="project" value="UniProtKB-UniRule"/>
</dbReference>
<dbReference type="Proteomes" id="UP000078046">
    <property type="component" value="Unassembled WGS sequence"/>
</dbReference>
<dbReference type="InterPro" id="IPR023313">
    <property type="entry name" value="UBQ-conjugating_AS"/>
</dbReference>
<feature type="active site" description="Glycyl thioester intermediate" evidence="3">
    <location>
        <position position="89"/>
    </location>
</feature>
<sequence length="133" mass="14707">MVGFAIRRLASEFKNLIDNPTEGIVAGPINENNMLEWEALCIAPEGCDFDGGVFKIRLDFTLDYPLAPPTARFVTNIFHPNVYQDGRICISILHAPGDDPSGYESKNERWSPSQSIEKILLSIISLLAGKIIS</sequence>
<proteinExistence type="inferred from homology"/>
<dbReference type="Pfam" id="PF00179">
    <property type="entry name" value="UQ_con"/>
    <property type="match status" value="1"/>
</dbReference>
<evidence type="ECO:0000256" key="1">
    <source>
        <dbReference type="ARBA" id="ARBA00022679"/>
    </source>
</evidence>
<comment type="similarity">
    <text evidence="4">Belongs to the ubiquitin-conjugating enzyme family.</text>
</comment>
<evidence type="ECO:0000256" key="2">
    <source>
        <dbReference type="ARBA" id="ARBA00022786"/>
    </source>
</evidence>
<evidence type="ECO:0000256" key="3">
    <source>
        <dbReference type="PROSITE-ProRule" id="PRU10133"/>
    </source>
</evidence>
<dbReference type="PANTHER" id="PTHR24067">
    <property type="entry name" value="UBIQUITIN-CONJUGATING ENZYME E2"/>
    <property type="match status" value="1"/>
</dbReference>
<dbReference type="AlphaFoldDB" id="A0A177B8C6"/>
<evidence type="ECO:0000256" key="4">
    <source>
        <dbReference type="RuleBase" id="RU362109"/>
    </source>
</evidence>
<keyword evidence="4" id="KW-0067">ATP-binding</keyword>
<keyword evidence="4" id="KW-0547">Nucleotide-binding</keyword>
<gene>
    <name evidence="6" type="ORF">A3Q56_01822</name>
</gene>
<dbReference type="InterPro" id="IPR016135">
    <property type="entry name" value="UBQ-conjugating_enzyme/RWD"/>
</dbReference>
<dbReference type="InterPro" id="IPR000608">
    <property type="entry name" value="UBC"/>
</dbReference>
<dbReference type="PROSITE" id="PS00183">
    <property type="entry name" value="UBC_1"/>
    <property type="match status" value="1"/>
</dbReference>
<keyword evidence="1" id="KW-0808">Transferase</keyword>
<dbReference type="GO" id="GO:0016740">
    <property type="term" value="F:transferase activity"/>
    <property type="evidence" value="ECO:0007669"/>
    <property type="project" value="UniProtKB-KW"/>
</dbReference>
<dbReference type="Gene3D" id="3.10.110.10">
    <property type="entry name" value="Ubiquitin Conjugating Enzyme"/>
    <property type="match status" value="1"/>
</dbReference>
<dbReference type="SUPFAM" id="SSF54495">
    <property type="entry name" value="UBC-like"/>
    <property type="match status" value="1"/>
</dbReference>
<dbReference type="SMART" id="SM00212">
    <property type="entry name" value="UBCc"/>
    <property type="match status" value="1"/>
</dbReference>
<organism evidence="6 7">
    <name type="scientific">Intoshia linei</name>
    <dbReference type="NCBI Taxonomy" id="1819745"/>
    <lineage>
        <taxon>Eukaryota</taxon>
        <taxon>Metazoa</taxon>
        <taxon>Spiralia</taxon>
        <taxon>Lophotrochozoa</taxon>
        <taxon>Mesozoa</taxon>
        <taxon>Orthonectida</taxon>
        <taxon>Rhopaluridae</taxon>
        <taxon>Intoshia</taxon>
    </lineage>
</organism>
<keyword evidence="7" id="KW-1185">Reference proteome</keyword>
<evidence type="ECO:0000313" key="6">
    <source>
        <dbReference type="EMBL" id="OAF70390.1"/>
    </source>
</evidence>
<protein>
    <submittedName>
        <fullName evidence="6">Ubiquitin carrier protein G2</fullName>
    </submittedName>
</protein>
<dbReference type="OrthoDB" id="19692at2759"/>
<dbReference type="PROSITE" id="PS50127">
    <property type="entry name" value="UBC_2"/>
    <property type="match status" value="1"/>
</dbReference>
<reference evidence="6 7" key="1">
    <citation type="submission" date="2016-04" db="EMBL/GenBank/DDBJ databases">
        <title>The genome of Intoshia linei affirms orthonectids as highly simplified spiralians.</title>
        <authorList>
            <person name="Mikhailov K.V."/>
            <person name="Slusarev G.S."/>
            <person name="Nikitin M.A."/>
            <person name="Logacheva M.D."/>
            <person name="Penin A."/>
            <person name="Aleoshin V."/>
            <person name="Panchin Y.V."/>
        </authorList>
    </citation>
    <scope>NUCLEOTIDE SEQUENCE [LARGE SCALE GENOMIC DNA]</scope>
    <source>
        <strain evidence="6">Intl2013</strain>
        <tissue evidence="6">Whole animal</tissue>
    </source>
</reference>
<accession>A0A177B8C6</accession>
<comment type="caution">
    <text evidence="6">The sequence shown here is derived from an EMBL/GenBank/DDBJ whole genome shotgun (WGS) entry which is preliminary data.</text>
</comment>
<evidence type="ECO:0000259" key="5">
    <source>
        <dbReference type="PROSITE" id="PS50127"/>
    </source>
</evidence>
<evidence type="ECO:0000313" key="7">
    <source>
        <dbReference type="Proteomes" id="UP000078046"/>
    </source>
</evidence>
<keyword evidence="2 4" id="KW-0833">Ubl conjugation pathway</keyword>
<feature type="domain" description="UBC core" evidence="5">
    <location>
        <begin position="4"/>
        <end position="133"/>
    </location>
</feature>